<feature type="compositionally biased region" description="Basic and acidic residues" evidence="1">
    <location>
        <begin position="438"/>
        <end position="462"/>
    </location>
</feature>
<dbReference type="InterPro" id="IPR013783">
    <property type="entry name" value="Ig-like_fold"/>
</dbReference>
<gene>
    <name evidence="2" type="ORF">NCTC8284_00410</name>
</gene>
<dbReference type="Proteomes" id="UP000278733">
    <property type="component" value="Chromosome"/>
</dbReference>
<feature type="compositionally biased region" description="Acidic residues" evidence="1">
    <location>
        <begin position="755"/>
        <end position="768"/>
    </location>
</feature>
<feature type="compositionally biased region" description="Acidic residues" evidence="1">
    <location>
        <begin position="518"/>
        <end position="528"/>
    </location>
</feature>
<feature type="region of interest" description="Disordered" evidence="1">
    <location>
        <begin position="438"/>
        <end position="558"/>
    </location>
</feature>
<name>A0A448MJF7_9PAST</name>
<feature type="region of interest" description="Disordered" evidence="1">
    <location>
        <begin position="864"/>
        <end position="884"/>
    </location>
</feature>
<feature type="compositionally biased region" description="Polar residues" evidence="1">
    <location>
        <begin position="704"/>
        <end position="714"/>
    </location>
</feature>
<proteinExistence type="predicted"/>
<feature type="region of interest" description="Disordered" evidence="1">
    <location>
        <begin position="626"/>
        <end position="665"/>
    </location>
</feature>
<feature type="compositionally biased region" description="Polar residues" evidence="1">
    <location>
        <begin position="216"/>
        <end position="239"/>
    </location>
</feature>
<feature type="compositionally biased region" description="Basic and acidic residues" evidence="1">
    <location>
        <begin position="173"/>
        <end position="183"/>
    </location>
</feature>
<feature type="region of interest" description="Disordered" evidence="1">
    <location>
        <begin position="1212"/>
        <end position="1241"/>
    </location>
</feature>
<evidence type="ECO:0000313" key="3">
    <source>
        <dbReference type="Proteomes" id="UP000278733"/>
    </source>
</evidence>
<feature type="compositionally biased region" description="Polar residues" evidence="1">
    <location>
        <begin position="466"/>
        <end position="477"/>
    </location>
</feature>
<feature type="region of interest" description="Disordered" evidence="1">
    <location>
        <begin position="1442"/>
        <end position="1464"/>
    </location>
</feature>
<feature type="compositionally biased region" description="Basic and acidic residues" evidence="1">
    <location>
        <begin position="687"/>
        <end position="699"/>
    </location>
</feature>
<organism evidence="2 3">
    <name type="scientific">Rodentibacter pneumotropicus</name>
    <dbReference type="NCBI Taxonomy" id="758"/>
    <lineage>
        <taxon>Bacteria</taxon>
        <taxon>Pseudomonadati</taxon>
        <taxon>Pseudomonadota</taxon>
        <taxon>Gammaproteobacteria</taxon>
        <taxon>Pasteurellales</taxon>
        <taxon>Pasteurellaceae</taxon>
        <taxon>Rodentibacter</taxon>
    </lineage>
</organism>
<protein>
    <submittedName>
        <fullName evidence="2">Uncharacterized protein</fullName>
    </submittedName>
</protein>
<dbReference type="Gene3D" id="2.60.40.10">
    <property type="entry name" value="Immunoglobulins"/>
    <property type="match status" value="3"/>
</dbReference>
<sequence>MSTTLKVLSAKKVIASHQINQGDTLVIDARDKSNYQLIDDQTGFGPQNIIAKREGKDLKIFLEDGDMNPDVLIKGYYGDENSEEVTNLIVGQHENGGIYAYVPESGLKSDAVSMLAEEVAAPQALGGEELASAFWAFNPWWLLALVPLAAGIAIAASSGGSNGDSNNGNADNTADKPTLDAKSDGSVTVAPGADNTKVVVKYTDESGNKKAATLTKDANGNWSSDNPDVTPNANGTFSIPANKVKDGSKVTATGTDDKGNTANVDATAANNPTTSRVPGDVDGNGNADANDNDATTENGGPKVSVPEAADGVNKTEASDGVQVNVTLPKNTKAGDTVTVTVTKPDGSTVTVDHVVTDADETAGKAAVTIPTTEITADGDYKVVAKVTTPDGQESKPSAEVPFTFDQTPPATPDVQAPADGSITVEPKDENPVTIKYTDENGNEKEFTVKKDDNGNWVSDDKPANVSIDSNTGKTTIPATEVKDGEKVTATAKDPAGNTAEKTADAGNNPTTPRVPGDVDGDGDADANDNDATTENGGPKVSVPEAADGVNKTEASDGVQVNVTLPKNTKAGDTVTLTVTKPDGSTVTVDHVVTDADETAGKAAVTIPTTEITADGDYKVVAKVTTPDGQESKPSAEVPFTFDQTPPATPDVQAPADGSMTVEPKDENPVTIKYTDENGNEKEFTVKKDDNDNWVSDDKPANVSIDPNTGKTTIPATEVKDGEKVTATAKDPAGNTAEKTADAGNNPTTPRIPGDVDGDGDADADDNDATTEKGGPKVTIPEAENSVNAEEAKDGVQVDVTLPKNTKEGDTVKLSVIKPNGQQFEIDYTVNKADETSNKATVTIPALDVGIDGNYDVAARVVTPDGQESRVSDSVPFTVDNGADQPTITSANNDGKVIVEPGEDNNKVEIKFKDEDGNDKTVVAEKGADGNWTVTADDGTGATIENGKVLIPSDKVKDGEPVNATGTDASGNTADADTVNAGTNPTVNNTADKPLITPENDGSVTVKPGDDNVGVVVDFKDEKNQPQQVSAKKDDNGKWIISNNSGVDGAEVDPDTGIITIPAEALKDNEPVNAVGFDEIFNRANADPKNAGTDPKNAGVDNTNGDGVVSAPVSADEGTSIVTTVKLNNNNGNEKLPFSLPSGTGNGQLTADDFEQPTFSNGVTLNSDGTLNIPAGVKEFTITTPVKADNTTEGEEKGKFTVGGVEGNEVTVNDTSATPADPADKPTITSPDNDGKVTVEPGADNNKVEVTFKDEDGNDKTVVAEKGQDGNWTITNDDGTGATIEGGKVVIPADKVKDGEPVNAKGTNDAGNSENADAVNAGTDPKDAGVDNTNGDGVVSAPVSADEGTSIVTTVKLNNNNGNEKLPFSLPSGTGNGQLTADDFEQPTFSNGVTLNSDGTLNIPAGVKEFTITTPVKADNTTEGEEKGKFTVGGVEGNEVTVNDTSATPADPADKPTITSPDNDGKVTVEPGADNNKVEVTFKDEDGNDKTVVAEKGQDGNWTITNDDGTGATIEGGKVVIPADKVKDGEPVNAKGTNDAGNSENADAVNAGTDPKDAGVDNTNGDGVVSAPVSADEGTNIVTTVKLNNNNGNEKLPFSLPSGTGNGQLTADDFEQPTFSNGVTLNSDGTLNIPAGVKEFTITTPVKADNTTEGEEKGKFTVGGVESNEVTVNDTSKQDEQPKIDINNIAGQAQVAEGTEGYAQFLPSNIATEEISNTTENGVTKVVKGFVVKGTTTSIPADSEVDVTITANGENYFTGKAKVGADGAWEIKVPTSTVTTTVTGSGEDEVTEVVTEFNNPKFDVSYDVTAKVTVNGQEITDTDKTESAPVVTDIYLQDNLTDDAQNVADFYTDNGEYVGRIDGMADSDATKAISRQTGLTNDPSAELHFTLDKEPKAGQVVKVLRYTIVDGNEGRVEDLTDQMTNNGLNYTVKPTTPQAETTNTLYRYKVVVEDQNGTDLSEKVFNYRLDTIVESMDVKELNSDTNTMVLKADGVSEIGATIKYKYHTGSGESALKDAVDNGDGTYTIDLANWNRKVPQSITLQVIDAAGNVSETKINAVRNLFTSYTAEEGPDPNGTRFDRQLVTGFAQSSTRAENGAFVSTDGNDTLIVGLDNFGGMGVSNGSVGRNINVGSKIHIEMGKGDDHIQVRGSVQSMGSATDGYFDMGEGNDKLTFAETFVVGNYNIRMGEGNNTINFSGTTVQAAGLDISYGDGNDVLRADVNKDFAGTKTISFGNGDNYMEVGSMYDKNTITFGNGNDVFIAKSVGTKAPSSGVIDMGDGNDTFSVSGLFARQEAKLGAGDDVAIMGDRIETGAAWARLDGGDGNDTLVLTKSDGKVSLQNVLNFEVIDLTTPTAQTIGISNSYITQANDTTKAIYIKGGTNDTVDFGDNGKYINGTKFKDGGGAIKSNWNFWEKTESDVVHDGITYDKYTYRTASGEVNDEAIYIQQGVQII</sequence>
<feature type="region of interest" description="Disordered" evidence="1">
    <location>
        <begin position="159"/>
        <end position="191"/>
    </location>
</feature>
<feature type="region of interest" description="Disordered" evidence="1">
    <location>
        <begin position="211"/>
        <end position="307"/>
    </location>
</feature>
<feature type="compositionally biased region" description="Low complexity" evidence="1">
    <location>
        <begin position="159"/>
        <end position="172"/>
    </location>
</feature>
<feature type="compositionally biased region" description="Polar residues" evidence="1">
    <location>
        <begin position="963"/>
        <end position="990"/>
    </location>
</feature>
<dbReference type="STRING" id="758.GCA_000730685_01986"/>
<dbReference type="EMBL" id="LR134405">
    <property type="protein sequence ID" value="VEH65275.1"/>
    <property type="molecule type" value="Genomic_DNA"/>
</dbReference>
<evidence type="ECO:0000256" key="1">
    <source>
        <dbReference type="SAM" id="MobiDB-lite"/>
    </source>
</evidence>
<accession>A0A448MJF7</accession>
<evidence type="ECO:0000313" key="2">
    <source>
        <dbReference type="EMBL" id="VEH65275.1"/>
    </source>
</evidence>
<feature type="region of interest" description="Disordered" evidence="1">
    <location>
        <begin position="687"/>
        <end position="779"/>
    </location>
</feature>
<feature type="region of interest" description="Disordered" evidence="1">
    <location>
        <begin position="952"/>
        <end position="1008"/>
    </location>
</feature>
<reference evidence="2 3" key="1">
    <citation type="submission" date="2018-12" db="EMBL/GenBank/DDBJ databases">
        <authorList>
            <consortium name="Pathogen Informatics"/>
        </authorList>
    </citation>
    <scope>NUCLEOTIDE SEQUENCE [LARGE SCALE GENOMIC DNA]</scope>
    <source>
        <strain evidence="2 3">NCTC8284</strain>
    </source>
</reference>
<dbReference type="KEGG" id="rpne:NCTC8284_00410"/>
<feature type="compositionally biased region" description="Low complexity" evidence="1">
    <location>
        <begin position="260"/>
        <end position="293"/>
    </location>
</feature>